<dbReference type="OrthoDB" id="9763290at2"/>
<dbReference type="Proteomes" id="UP000252995">
    <property type="component" value="Unassembled WGS sequence"/>
</dbReference>
<dbReference type="SUPFAM" id="SSF52402">
    <property type="entry name" value="Adenine nucleotide alpha hydrolases-like"/>
    <property type="match status" value="1"/>
</dbReference>
<dbReference type="Pfam" id="PF00733">
    <property type="entry name" value="Asn_synthase"/>
    <property type="match status" value="1"/>
</dbReference>
<dbReference type="AlphaFoldDB" id="A0A366GDJ1"/>
<dbReference type="InterPro" id="IPR001962">
    <property type="entry name" value="Asn_synthase"/>
</dbReference>
<sequence>MASKCGRYVIGVLPSGVHILTFGEKLYKSADVLACSSDRALYGGLASMNRHPEYFLKPEYCSDKPVDQLYPALAGFGEVEWVMLMDTLNLMVGDVLVKIDCASMASSVKVRAPFLDPDVYGAACNCQSICEFEMVEENGRYARFYTAKCPVN</sequence>
<dbReference type="GO" id="GO:0004066">
    <property type="term" value="F:asparagine synthase (glutamine-hydrolyzing) activity"/>
    <property type="evidence" value="ECO:0007669"/>
    <property type="project" value="InterPro"/>
</dbReference>
<evidence type="ECO:0000313" key="3">
    <source>
        <dbReference type="Proteomes" id="UP000252995"/>
    </source>
</evidence>
<organism evidence="2 3">
    <name type="scientific">Marinobacter pelagius</name>
    <dbReference type="NCBI Taxonomy" id="379482"/>
    <lineage>
        <taxon>Bacteria</taxon>
        <taxon>Pseudomonadati</taxon>
        <taxon>Pseudomonadota</taxon>
        <taxon>Gammaproteobacteria</taxon>
        <taxon>Pseudomonadales</taxon>
        <taxon>Marinobacteraceae</taxon>
        <taxon>Marinobacter</taxon>
    </lineage>
</organism>
<dbReference type="EMBL" id="QNRO01000024">
    <property type="protein sequence ID" value="RBP25013.1"/>
    <property type="molecule type" value="Genomic_DNA"/>
</dbReference>
<proteinExistence type="predicted"/>
<name>A0A366GDJ1_9GAMM</name>
<accession>A0A366GDJ1</accession>
<reference evidence="2 3" key="1">
    <citation type="submission" date="2018-06" db="EMBL/GenBank/DDBJ databases">
        <title>Freshwater and sediment microbial communities from various areas in North America, analyzing microbe dynamics in response to fracking.</title>
        <authorList>
            <person name="Lamendella R."/>
        </authorList>
    </citation>
    <scope>NUCLEOTIDE SEQUENCE [LARGE SCALE GENOMIC DNA]</scope>
    <source>
        <strain evidence="2 3">114J</strain>
    </source>
</reference>
<protein>
    <submittedName>
        <fullName evidence="2">Asparagine synthase</fullName>
    </submittedName>
</protein>
<dbReference type="GO" id="GO:0006529">
    <property type="term" value="P:asparagine biosynthetic process"/>
    <property type="evidence" value="ECO:0007669"/>
    <property type="project" value="InterPro"/>
</dbReference>
<gene>
    <name evidence="2" type="ORF">DET50_1246</name>
</gene>
<evidence type="ECO:0000259" key="1">
    <source>
        <dbReference type="Pfam" id="PF00733"/>
    </source>
</evidence>
<comment type="caution">
    <text evidence="2">The sequence shown here is derived from an EMBL/GenBank/DDBJ whole genome shotgun (WGS) entry which is preliminary data.</text>
</comment>
<feature type="domain" description="Asparagine synthetase" evidence="1">
    <location>
        <begin position="52"/>
        <end position="126"/>
    </location>
</feature>
<evidence type="ECO:0000313" key="2">
    <source>
        <dbReference type="EMBL" id="RBP25013.1"/>
    </source>
</evidence>